<keyword evidence="9" id="KW-0862">Zinc</keyword>
<evidence type="ECO:0000256" key="9">
    <source>
        <dbReference type="ARBA" id="ARBA00022833"/>
    </source>
</evidence>
<keyword evidence="13" id="KW-1015">Disulfide bond</keyword>
<keyword evidence="4" id="KW-0121">Carboxypeptidase</keyword>
<evidence type="ECO:0000256" key="7">
    <source>
        <dbReference type="ARBA" id="ARBA00022729"/>
    </source>
</evidence>
<dbReference type="SUPFAM" id="SSF53187">
    <property type="entry name" value="Zn-dependent exopeptidases"/>
    <property type="match status" value="1"/>
</dbReference>
<evidence type="ECO:0000259" key="16">
    <source>
        <dbReference type="PROSITE" id="PS52035"/>
    </source>
</evidence>
<keyword evidence="8" id="KW-0378">Hydrolase</keyword>
<evidence type="ECO:0000256" key="13">
    <source>
        <dbReference type="ARBA" id="ARBA00023157"/>
    </source>
</evidence>
<protein>
    <recommendedName>
        <fullName evidence="16">Peptidase M14 domain-containing protein</fullName>
    </recommendedName>
</protein>
<name>A0ABN8EA81_CHISP</name>
<evidence type="ECO:0000256" key="2">
    <source>
        <dbReference type="ARBA" id="ARBA00003091"/>
    </source>
</evidence>
<evidence type="ECO:0000313" key="17">
    <source>
        <dbReference type="EMBL" id="CAH0678980.1"/>
    </source>
</evidence>
<dbReference type="PANTHER" id="PTHR11705:SF143">
    <property type="entry name" value="SLL0236 PROTEIN"/>
    <property type="match status" value="1"/>
</dbReference>
<evidence type="ECO:0000256" key="11">
    <source>
        <dbReference type="ARBA" id="ARBA00023049"/>
    </source>
</evidence>
<dbReference type="PANTHER" id="PTHR11705">
    <property type="entry name" value="PROTEASE FAMILY M14 CARBOXYPEPTIDASE A,B"/>
    <property type="match status" value="1"/>
</dbReference>
<dbReference type="InterPro" id="IPR036990">
    <property type="entry name" value="M14A-like_propep"/>
</dbReference>
<keyword evidence="5" id="KW-0645">Protease</keyword>
<keyword evidence="12" id="KW-0865">Zymogen</keyword>
<dbReference type="Proteomes" id="UP001153292">
    <property type="component" value="Chromosome 17"/>
</dbReference>
<evidence type="ECO:0000313" key="18">
    <source>
        <dbReference type="Proteomes" id="UP001153292"/>
    </source>
</evidence>
<dbReference type="Pfam" id="PF02244">
    <property type="entry name" value="Propep_M14"/>
    <property type="match status" value="1"/>
</dbReference>
<dbReference type="Gene3D" id="3.40.630.10">
    <property type="entry name" value="Zn peptidases"/>
    <property type="match status" value="1"/>
</dbReference>
<comment type="similarity">
    <text evidence="3 14">Belongs to the peptidase M14 family.</text>
</comment>
<evidence type="ECO:0000256" key="12">
    <source>
        <dbReference type="ARBA" id="ARBA00023145"/>
    </source>
</evidence>
<keyword evidence="18" id="KW-1185">Reference proteome</keyword>
<evidence type="ECO:0000256" key="14">
    <source>
        <dbReference type="PROSITE-ProRule" id="PRU01379"/>
    </source>
</evidence>
<feature type="chain" id="PRO_5047436489" description="Peptidase M14 domain-containing protein" evidence="15">
    <location>
        <begin position="20"/>
        <end position="452"/>
    </location>
</feature>
<feature type="active site" description="Proton donor/acceptor" evidence="14">
    <location>
        <position position="378"/>
    </location>
</feature>
<keyword evidence="11" id="KW-0482">Metalloprotease</keyword>
<gene>
    <name evidence="17" type="ORF">CHILSU_LOCUS3811</name>
</gene>
<comment type="cofactor">
    <cofactor evidence="1">
        <name>Zn(2+)</name>
        <dbReference type="ChEBI" id="CHEBI:29105"/>
    </cofactor>
</comment>
<keyword evidence="10" id="KW-0843">Virulence</keyword>
<reference evidence="17" key="1">
    <citation type="submission" date="2021-12" db="EMBL/GenBank/DDBJ databases">
        <authorList>
            <person name="King R."/>
        </authorList>
    </citation>
    <scope>NUCLEOTIDE SEQUENCE</scope>
</reference>
<dbReference type="SUPFAM" id="SSF54897">
    <property type="entry name" value="Protease propeptides/inhibitors"/>
    <property type="match status" value="1"/>
</dbReference>
<accession>A0ABN8EA81</accession>
<evidence type="ECO:0000256" key="6">
    <source>
        <dbReference type="ARBA" id="ARBA00022723"/>
    </source>
</evidence>
<dbReference type="SMART" id="SM00631">
    <property type="entry name" value="Zn_pept"/>
    <property type="match status" value="1"/>
</dbReference>
<dbReference type="PRINTS" id="PR00765">
    <property type="entry name" value="CRBOXYPTASEA"/>
</dbReference>
<evidence type="ECO:0000256" key="5">
    <source>
        <dbReference type="ARBA" id="ARBA00022670"/>
    </source>
</evidence>
<evidence type="ECO:0000256" key="4">
    <source>
        <dbReference type="ARBA" id="ARBA00022645"/>
    </source>
</evidence>
<dbReference type="PROSITE" id="PS52035">
    <property type="entry name" value="PEPTIDASE_M14"/>
    <property type="match status" value="1"/>
</dbReference>
<feature type="domain" description="Peptidase M14" evidence="16">
    <location>
        <begin position="120"/>
        <end position="412"/>
    </location>
</feature>
<dbReference type="InterPro" id="IPR003146">
    <property type="entry name" value="M14A_act_pep"/>
</dbReference>
<dbReference type="Pfam" id="PF00246">
    <property type="entry name" value="Peptidase_M14"/>
    <property type="match status" value="1"/>
</dbReference>
<evidence type="ECO:0000256" key="10">
    <source>
        <dbReference type="ARBA" id="ARBA00023026"/>
    </source>
</evidence>
<evidence type="ECO:0000256" key="8">
    <source>
        <dbReference type="ARBA" id="ARBA00022801"/>
    </source>
</evidence>
<dbReference type="InterPro" id="IPR000834">
    <property type="entry name" value="Peptidase_M14"/>
</dbReference>
<proteinExistence type="inferred from homology"/>
<feature type="signal peptide" evidence="15">
    <location>
        <begin position="1"/>
        <end position="19"/>
    </location>
</feature>
<comment type="function">
    <text evidence="2">Extracellular metalloprotease that contributes to pathogenicity.</text>
</comment>
<evidence type="ECO:0000256" key="15">
    <source>
        <dbReference type="SAM" id="SignalP"/>
    </source>
</evidence>
<keyword evidence="6" id="KW-0479">Metal-binding</keyword>
<dbReference type="Gene3D" id="3.30.70.340">
    <property type="entry name" value="Metallocarboxypeptidase-like"/>
    <property type="match status" value="1"/>
</dbReference>
<organism evidence="17 18">
    <name type="scientific">Chilo suppressalis</name>
    <name type="common">Asiatic rice borer moth</name>
    <dbReference type="NCBI Taxonomy" id="168631"/>
    <lineage>
        <taxon>Eukaryota</taxon>
        <taxon>Metazoa</taxon>
        <taxon>Ecdysozoa</taxon>
        <taxon>Arthropoda</taxon>
        <taxon>Hexapoda</taxon>
        <taxon>Insecta</taxon>
        <taxon>Pterygota</taxon>
        <taxon>Neoptera</taxon>
        <taxon>Endopterygota</taxon>
        <taxon>Lepidoptera</taxon>
        <taxon>Glossata</taxon>
        <taxon>Ditrysia</taxon>
        <taxon>Pyraloidea</taxon>
        <taxon>Crambidae</taxon>
        <taxon>Crambinae</taxon>
        <taxon>Chilo</taxon>
    </lineage>
</organism>
<evidence type="ECO:0000256" key="3">
    <source>
        <dbReference type="ARBA" id="ARBA00005988"/>
    </source>
</evidence>
<keyword evidence="7 15" id="KW-0732">Signal</keyword>
<evidence type="ECO:0000256" key="1">
    <source>
        <dbReference type="ARBA" id="ARBA00001947"/>
    </source>
</evidence>
<sequence length="452" mass="53112">MFKFWTVSVIFVFSYFIKSHECMKYSNYTLYRGMPVNEKHLEFFRNLSDMYDVNFWTPPGNLNKPVDFTIKPEDQAGFLKKADENGIYLSTIMRDIQRAFDKQTVRSYIRRNMESFNWQSYFRFKDIHNWLIDLQKMYPKELQLIEIGKSAEGRKMIAVKIILIGSKRRSTVIVEGGIHAREWISPAFVTFMIYKTITAPKSNDKEWKAVALTYEWYFLPVVNPDGYEYSHTEDRLWRKNRNDPSVDINRNFDTAFGTIGVSFQHQSDTYCGKHAFSEPEAMAMANFIKQRSKSLEYYISFHSYGQYMIIPYAHLTTHEDNYDEMKEIGKQVEKKISRRFNTKYLVGTAYDTVGYRTSGVSGCWVKKEFRVPYVLTFELRDDGESGFALPPEQILPTCQETMDGMKTLLTPRVARFQKLGPPDRLIDCQSRIVSNTIITICNMCLFLIVRFY</sequence>
<dbReference type="EMBL" id="OU963910">
    <property type="protein sequence ID" value="CAH0678980.1"/>
    <property type="molecule type" value="Genomic_DNA"/>
</dbReference>